<protein>
    <submittedName>
        <fullName evidence="1">Uncharacterized protein</fullName>
    </submittedName>
</protein>
<dbReference type="AlphaFoldDB" id="A0A2S1FJ94"/>
<dbReference type="EMBL" id="MG869621">
    <property type="protein sequence ID" value="AWD72266.1"/>
    <property type="molecule type" value="Genomic_DNA"/>
</dbReference>
<name>A0A2S1FJ94_9BURK</name>
<gene>
    <name evidence="1" type="ORF">pH8NP1_p005</name>
</gene>
<geneLocation type="plasmid" evidence="1">
    <name>pH8NP1</name>
</geneLocation>
<organism evidence="1">
    <name type="scientific">Polaromonas sp. H8N</name>
    <dbReference type="NCBI Taxonomy" id="1840297"/>
    <lineage>
        <taxon>Bacteria</taxon>
        <taxon>Pseudomonadati</taxon>
        <taxon>Pseudomonadota</taxon>
        <taxon>Betaproteobacteria</taxon>
        <taxon>Burkholderiales</taxon>
        <taxon>Comamonadaceae</taxon>
        <taxon>Polaromonas</taxon>
    </lineage>
</organism>
<sequence>MPKYAFAPYERGHKALENVDLSGSAVQALINKIETISQGTETLLNLLQWDQANRQSVGDGDSPNNRPVLNDYHRETLQSLAIVNLGIISNECGEFRQWAFDYHTEEGRLEKLEQATETIAKSALKIVKKAA</sequence>
<reference evidence="1" key="1">
    <citation type="submission" date="2018-01" db="EMBL/GenBank/DDBJ databases">
        <title>Plasmids of psychrophilic Polaromonas spp. isolated from Arctic and Antarctic glaciers.</title>
        <authorList>
            <person name="Dziewit L."/>
            <person name="Ciok A."/>
        </authorList>
    </citation>
    <scope>NUCLEOTIDE SEQUENCE</scope>
    <source>
        <plasmid evidence="1">pH8NP1</plasmid>
    </source>
</reference>
<accession>A0A2S1FJ94</accession>
<evidence type="ECO:0000313" key="1">
    <source>
        <dbReference type="EMBL" id="AWD72266.1"/>
    </source>
</evidence>
<proteinExistence type="predicted"/>
<keyword evidence="1" id="KW-0614">Plasmid</keyword>